<keyword evidence="4 9" id="KW-0812">Transmembrane</keyword>
<dbReference type="FunFam" id="1.20.1070.10:FF:000001">
    <property type="entry name" value="Olfactory receptor"/>
    <property type="match status" value="1"/>
</dbReference>
<dbReference type="Gene3D" id="1.20.1070.10">
    <property type="entry name" value="Rhodopsin 7-helix transmembrane proteins"/>
    <property type="match status" value="1"/>
</dbReference>
<keyword evidence="6 10" id="KW-1133">Transmembrane helix</keyword>
<evidence type="ECO:0000313" key="13">
    <source>
        <dbReference type="Proteomes" id="UP000694390"/>
    </source>
</evidence>
<evidence type="ECO:0000256" key="10">
    <source>
        <dbReference type="RuleBase" id="RU363047"/>
    </source>
</evidence>
<dbReference type="Ensembl" id="ENSGEVT00005017330.1">
    <property type="protein sequence ID" value="ENSGEVP00005016497.1"/>
    <property type="gene ID" value="ENSGEVG00005011702.1"/>
</dbReference>
<feature type="transmembrane region" description="Helical" evidence="10">
    <location>
        <begin position="270"/>
        <end position="289"/>
    </location>
</feature>
<dbReference type="CDD" id="cd15225">
    <property type="entry name" value="7tmA_OR10A-like"/>
    <property type="match status" value="1"/>
</dbReference>
<dbReference type="InterPro" id="IPR000276">
    <property type="entry name" value="GPCR_Rhodpsn"/>
</dbReference>
<evidence type="ECO:0000256" key="8">
    <source>
        <dbReference type="ARBA" id="ARBA00023224"/>
    </source>
</evidence>
<protein>
    <recommendedName>
        <fullName evidence="10">Olfactory receptor</fullName>
    </recommendedName>
</protein>
<dbReference type="GO" id="GO:0004930">
    <property type="term" value="F:G protein-coupled receptor activity"/>
    <property type="evidence" value="ECO:0007669"/>
    <property type="project" value="UniProtKB-KW"/>
</dbReference>
<dbReference type="GeneTree" id="ENSGT01150000286970"/>
<feature type="transmembrane region" description="Helical" evidence="10">
    <location>
        <begin position="239"/>
        <end position="258"/>
    </location>
</feature>
<feature type="transmembrane region" description="Helical" evidence="10">
    <location>
        <begin position="96"/>
        <end position="117"/>
    </location>
</feature>
<dbReference type="PRINTS" id="PR00245">
    <property type="entry name" value="OLFACTORYR"/>
</dbReference>
<keyword evidence="5 10" id="KW-0552">Olfaction</keyword>
<evidence type="ECO:0000256" key="1">
    <source>
        <dbReference type="ARBA" id="ARBA00004651"/>
    </source>
</evidence>
<feature type="transmembrane region" description="Helical" evidence="10">
    <location>
        <begin position="20"/>
        <end position="46"/>
    </location>
</feature>
<comment type="subcellular location">
    <subcellularLocation>
        <location evidence="1 10">Cell membrane</location>
        <topology evidence="1 10">Multi-pass membrane protein</topology>
    </subcellularLocation>
</comment>
<evidence type="ECO:0000313" key="12">
    <source>
        <dbReference type="Ensembl" id="ENSGEVP00005016497.1"/>
    </source>
</evidence>
<dbReference type="GO" id="GO:0005886">
    <property type="term" value="C:plasma membrane"/>
    <property type="evidence" value="ECO:0007669"/>
    <property type="project" value="UniProtKB-SubCell"/>
</dbReference>
<comment type="similarity">
    <text evidence="9">Belongs to the G-protein coupled receptor 1 family.</text>
</comment>
<evidence type="ECO:0000259" key="11">
    <source>
        <dbReference type="PROSITE" id="PS50262"/>
    </source>
</evidence>
<evidence type="ECO:0000256" key="3">
    <source>
        <dbReference type="ARBA" id="ARBA00022606"/>
    </source>
</evidence>
<dbReference type="PANTHER" id="PTHR26453">
    <property type="entry name" value="OLFACTORY RECEPTOR"/>
    <property type="match status" value="1"/>
</dbReference>
<reference evidence="12" key="1">
    <citation type="submission" date="2019-06" db="EMBL/GenBank/DDBJ databases">
        <title>G10K-VGP Goodes thornscrub tortoise genome, primary haplotype.</title>
        <authorList>
            <person name="Murphy B."/>
            <person name="Edwards T."/>
            <person name="Rhie A."/>
            <person name="Koren S."/>
            <person name="Phillippy A."/>
            <person name="Fedrigo O."/>
            <person name="Haase B."/>
            <person name="Mountcastle J."/>
            <person name="Lewin H."/>
            <person name="Damas J."/>
            <person name="Howe K."/>
            <person name="Formenti G."/>
            <person name="Myers G."/>
            <person name="Durbin R."/>
            <person name="Jarvis E.D."/>
        </authorList>
    </citation>
    <scope>NUCLEOTIDE SEQUENCE [LARGE SCALE GENOMIC DNA]</scope>
</reference>
<evidence type="ECO:0000256" key="5">
    <source>
        <dbReference type="ARBA" id="ARBA00022725"/>
    </source>
</evidence>
<dbReference type="AlphaFoldDB" id="A0A8C4WF86"/>
<name>A0A8C4WF86_9SAUR</name>
<feature type="domain" description="G-protein coupled receptors family 1 profile" evidence="11">
    <location>
        <begin position="38"/>
        <end position="287"/>
    </location>
</feature>
<evidence type="ECO:0000256" key="2">
    <source>
        <dbReference type="ARBA" id="ARBA00022475"/>
    </source>
</evidence>
<evidence type="ECO:0000256" key="7">
    <source>
        <dbReference type="ARBA" id="ARBA00023136"/>
    </source>
</evidence>
<dbReference type="PRINTS" id="PR00237">
    <property type="entry name" value="GPCRRHODOPSN"/>
</dbReference>
<dbReference type="GO" id="GO:0004984">
    <property type="term" value="F:olfactory receptor activity"/>
    <property type="evidence" value="ECO:0007669"/>
    <property type="project" value="InterPro"/>
</dbReference>
<keyword evidence="2 10" id="KW-1003">Cell membrane</keyword>
<reference evidence="12" key="3">
    <citation type="submission" date="2025-09" db="UniProtKB">
        <authorList>
            <consortium name="Ensembl"/>
        </authorList>
    </citation>
    <scope>IDENTIFICATION</scope>
</reference>
<evidence type="ECO:0000256" key="9">
    <source>
        <dbReference type="RuleBase" id="RU000688"/>
    </source>
</evidence>
<accession>A0A8C4WF86</accession>
<keyword evidence="13" id="KW-1185">Reference proteome</keyword>
<dbReference type="InterPro" id="IPR017452">
    <property type="entry name" value="GPCR_Rhodpsn_7TM"/>
</dbReference>
<dbReference type="PROSITE" id="PS00237">
    <property type="entry name" value="G_PROTEIN_RECEP_F1_1"/>
    <property type="match status" value="1"/>
</dbReference>
<keyword evidence="7 10" id="KW-0472">Membrane</keyword>
<dbReference type="OrthoDB" id="9444602at2759"/>
<keyword evidence="9" id="KW-0675">Receptor</keyword>
<dbReference type="SUPFAM" id="SSF81321">
    <property type="entry name" value="Family A G protein-coupled receptor-like"/>
    <property type="match status" value="1"/>
</dbReference>
<organism evidence="12 13">
    <name type="scientific">Gopherus evgoodei</name>
    <name type="common">Goodes thornscrub tortoise</name>
    <dbReference type="NCBI Taxonomy" id="1825980"/>
    <lineage>
        <taxon>Eukaryota</taxon>
        <taxon>Metazoa</taxon>
        <taxon>Chordata</taxon>
        <taxon>Craniata</taxon>
        <taxon>Vertebrata</taxon>
        <taxon>Euteleostomi</taxon>
        <taxon>Archelosauria</taxon>
        <taxon>Testudinata</taxon>
        <taxon>Testudines</taxon>
        <taxon>Cryptodira</taxon>
        <taxon>Durocryptodira</taxon>
        <taxon>Testudinoidea</taxon>
        <taxon>Testudinidae</taxon>
        <taxon>Gopherus</taxon>
    </lineage>
</organism>
<proteinExistence type="inferred from homology"/>
<dbReference type="PROSITE" id="PS50262">
    <property type="entry name" value="G_PROTEIN_RECEP_F1_2"/>
    <property type="match status" value="1"/>
</dbReference>
<keyword evidence="3 10" id="KW-0716">Sensory transduction</keyword>
<evidence type="ECO:0000256" key="6">
    <source>
        <dbReference type="ARBA" id="ARBA00022989"/>
    </source>
</evidence>
<dbReference type="Proteomes" id="UP000694390">
    <property type="component" value="Chromosome 21"/>
</dbReference>
<feature type="transmembrane region" description="Helical" evidence="10">
    <location>
        <begin position="137"/>
        <end position="161"/>
    </location>
</feature>
<reference evidence="12" key="2">
    <citation type="submission" date="2025-08" db="UniProtKB">
        <authorList>
            <consortium name="Ensembl"/>
        </authorList>
    </citation>
    <scope>IDENTIFICATION</scope>
</reference>
<keyword evidence="8 9" id="KW-0807">Transducer</keyword>
<keyword evidence="9" id="KW-0297">G-protein coupled receptor</keyword>
<evidence type="ECO:0000256" key="4">
    <source>
        <dbReference type="ARBA" id="ARBA00022692"/>
    </source>
</evidence>
<feature type="transmembrane region" description="Helical" evidence="10">
    <location>
        <begin position="205"/>
        <end position="227"/>
    </location>
</feature>
<dbReference type="InterPro" id="IPR000725">
    <property type="entry name" value="Olfact_rcpt"/>
</dbReference>
<sequence>INQMSITEFILLGFGNVPEFQILLFLLFLVIYIMTMAGNILIAAIVVADHHLHTPMCFFLENLSFLETCYTSTILPRMLASVLTGDITISVNGCFMQLYCFGVLACSECYLLAAMSYDRYLAICKPLHYVLIMNRRVCLSLVVLSWFSGNMVSLVQTAWVFTLPFCGSNQINYFFCDILSLIKLSCTDISSYEMQLFTVTMLVNFTPFSLILVSYIIIISTILKMALADGRYKASSTSSSHLIVVTLYYGSSGLIYLRPKSINSPDSNKVLALMYTTITPILNPIVYSLRNNEVKGAVQRLLWDRLKGKIFSQIK</sequence>
<dbReference type="Pfam" id="PF13853">
    <property type="entry name" value="7tm_4"/>
    <property type="match status" value="1"/>
</dbReference>